<comment type="catalytic activity">
    <reaction evidence="1">
        <text>ATP + protein L-histidine = ADP + protein N-phospho-L-histidine.</text>
        <dbReference type="EC" id="2.7.13.3"/>
    </reaction>
</comment>
<dbReference type="RefSeq" id="WP_182415525.1">
    <property type="nucleotide sequence ID" value="NZ_CP055153.1"/>
</dbReference>
<dbReference type="Pfam" id="PF01590">
    <property type="entry name" value="GAF"/>
    <property type="match status" value="1"/>
</dbReference>
<evidence type="ECO:0000256" key="8">
    <source>
        <dbReference type="ARBA" id="ARBA00023012"/>
    </source>
</evidence>
<evidence type="ECO:0000256" key="2">
    <source>
        <dbReference type="ARBA" id="ARBA00012438"/>
    </source>
</evidence>
<gene>
    <name evidence="10" type="ORF">HUW48_09965</name>
</gene>
<evidence type="ECO:0000313" key="10">
    <source>
        <dbReference type="EMBL" id="QMU28337.1"/>
    </source>
</evidence>
<dbReference type="InterPro" id="IPR004358">
    <property type="entry name" value="Sig_transdc_His_kin-like_C"/>
</dbReference>
<dbReference type="SMART" id="SM00387">
    <property type="entry name" value="HATPase_c"/>
    <property type="match status" value="1"/>
</dbReference>
<dbReference type="Gene3D" id="3.30.565.10">
    <property type="entry name" value="Histidine kinase-like ATPase, C-terminal domain"/>
    <property type="match status" value="1"/>
</dbReference>
<keyword evidence="6 10" id="KW-0418">Kinase</keyword>
<dbReference type="InterPro" id="IPR029016">
    <property type="entry name" value="GAF-like_dom_sf"/>
</dbReference>
<keyword evidence="5" id="KW-0547">Nucleotide-binding</keyword>
<dbReference type="SMART" id="SM00065">
    <property type="entry name" value="GAF"/>
    <property type="match status" value="1"/>
</dbReference>
<keyword evidence="8" id="KW-0902">Two-component regulatory system</keyword>
<dbReference type="EC" id="2.7.13.3" evidence="2"/>
<keyword evidence="3" id="KW-0597">Phosphoprotein</keyword>
<dbReference type="KEGG" id="add:HUW48_09965"/>
<dbReference type="PRINTS" id="PR00344">
    <property type="entry name" value="BCTRLSENSOR"/>
</dbReference>
<dbReference type="CDD" id="cd00075">
    <property type="entry name" value="HATPase"/>
    <property type="match status" value="1"/>
</dbReference>
<dbReference type="InterPro" id="IPR003018">
    <property type="entry name" value="GAF"/>
</dbReference>
<evidence type="ECO:0000259" key="9">
    <source>
        <dbReference type="PROSITE" id="PS50109"/>
    </source>
</evidence>
<dbReference type="PROSITE" id="PS50109">
    <property type="entry name" value="HIS_KIN"/>
    <property type="match status" value="1"/>
</dbReference>
<organism evidence="10 11">
    <name type="scientific">Adhaeribacter radiodurans</name>
    <dbReference type="NCBI Taxonomy" id="2745197"/>
    <lineage>
        <taxon>Bacteria</taxon>
        <taxon>Pseudomonadati</taxon>
        <taxon>Bacteroidota</taxon>
        <taxon>Cytophagia</taxon>
        <taxon>Cytophagales</taxon>
        <taxon>Hymenobacteraceae</taxon>
        <taxon>Adhaeribacter</taxon>
    </lineage>
</organism>
<evidence type="ECO:0000256" key="6">
    <source>
        <dbReference type="ARBA" id="ARBA00022777"/>
    </source>
</evidence>
<dbReference type="Gene3D" id="3.30.450.40">
    <property type="match status" value="1"/>
</dbReference>
<dbReference type="GO" id="GO:0030295">
    <property type="term" value="F:protein kinase activator activity"/>
    <property type="evidence" value="ECO:0007669"/>
    <property type="project" value="TreeGrafter"/>
</dbReference>
<dbReference type="SUPFAM" id="SSF55874">
    <property type="entry name" value="ATPase domain of HSP90 chaperone/DNA topoisomerase II/histidine kinase"/>
    <property type="match status" value="1"/>
</dbReference>
<keyword evidence="4" id="KW-0808">Transferase</keyword>
<dbReference type="GO" id="GO:0007234">
    <property type="term" value="P:osmosensory signaling via phosphorelay pathway"/>
    <property type="evidence" value="ECO:0007669"/>
    <property type="project" value="TreeGrafter"/>
</dbReference>
<dbReference type="AlphaFoldDB" id="A0A7L7L692"/>
<keyword evidence="7" id="KW-0067">ATP-binding</keyword>
<evidence type="ECO:0000256" key="5">
    <source>
        <dbReference type="ARBA" id="ARBA00022741"/>
    </source>
</evidence>
<dbReference type="GO" id="GO:0000156">
    <property type="term" value="F:phosphorelay response regulator activity"/>
    <property type="evidence" value="ECO:0007669"/>
    <property type="project" value="TreeGrafter"/>
</dbReference>
<dbReference type="Pfam" id="PF02518">
    <property type="entry name" value="HATPase_c"/>
    <property type="match status" value="1"/>
</dbReference>
<dbReference type="InterPro" id="IPR005467">
    <property type="entry name" value="His_kinase_dom"/>
</dbReference>
<dbReference type="InterPro" id="IPR036097">
    <property type="entry name" value="HisK_dim/P_sf"/>
</dbReference>
<dbReference type="PANTHER" id="PTHR42878:SF7">
    <property type="entry name" value="SENSOR HISTIDINE KINASE GLRK"/>
    <property type="match status" value="1"/>
</dbReference>
<reference evidence="10 11" key="1">
    <citation type="submission" date="2020-06" db="EMBL/GenBank/DDBJ databases">
        <authorList>
            <person name="Hwang Y.J."/>
        </authorList>
    </citation>
    <scope>NUCLEOTIDE SEQUENCE [LARGE SCALE GENOMIC DNA]</scope>
    <source>
        <strain evidence="10 11">KUDC8001</strain>
    </source>
</reference>
<dbReference type="InterPro" id="IPR036890">
    <property type="entry name" value="HATPase_C_sf"/>
</dbReference>
<feature type="domain" description="Histidine kinase" evidence="9">
    <location>
        <begin position="190"/>
        <end position="404"/>
    </location>
</feature>
<keyword evidence="11" id="KW-1185">Reference proteome</keyword>
<name>A0A7L7L692_9BACT</name>
<dbReference type="GO" id="GO:0000155">
    <property type="term" value="F:phosphorelay sensor kinase activity"/>
    <property type="evidence" value="ECO:0007669"/>
    <property type="project" value="InterPro"/>
</dbReference>
<proteinExistence type="predicted"/>
<dbReference type="Gene3D" id="1.10.287.130">
    <property type="match status" value="1"/>
</dbReference>
<protein>
    <recommendedName>
        <fullName evidence="2">histidine kinase</fullName>
        <ecNumber evidence="2">2.7.13.3</ecNumber>
    </recommendedName>
</protein>
<dbReference type="EMBL" id="CP055153">
    <property type="protein sequence ID" value="QMU28337.1"/>
    <property type="molecule type" value="Genomic_DNA"/>
</dbReference>
<dbReference type="Proteomes" id="UP000514509">
    <property type="component" value="Chromosome"/>
</dbReference>
<dbReference type="InterPro" id="IPR050351">
    <property type="entry name" value="BphY/WalK/GraS-like"/>
</dbReference>
<accession>A0A7L7L692</accession>
<dbReference type="Pfam" id="PF00512">
    <property type="entry name" value="HisKA"/>
    <property type="match status" value="1"/>
</dbReference>
<dbReference type="CDD" id="cd00082">
    <property type="entry name" value="HisKA"/>
    <property type="match status" value="1"/>
</dbReference>
<dbReference type="InterPro" id="IPR003661">
    <property type="entry name" value="HisK_dim/P_dom"/>
</dbReference>
<evidence type="ECO:0000256" key="3">
    <source>
        <dbReference type="ARBA" id="ARBA00022553"/>
    </source>
</evidence>
<evidence type="ECO:0000256" key="1">
    <source>
        <dbReference type="ARBA" id="ARBA00000085"/>
    </source>
</evidence>
<dbReference type="InterPro" id="IPR003594">
    <property type="entry name" value="HATPase_dom"/>
</dbReference>
<reference evidence="10 11" key="2">
    <citation type="submission" date="2020-08" db="EMBL/GenBank/DDBJ databases">
        <title>Adhaeribacter dokdonensis sp. nov., isolated from the rhizosphere of Elymus tsukushiensis, a plant native to the Dokdo Islands, Republic of Korea.</title>
        <authorList>
            <person name="Ghim S.Y."/>
        </authorList>
    </citation>
    <scope>NUCLEOTIDE SEQUENCE [LARGE SCALE GENOMIC DNA]</scope>
    <source>
        <strain evidence="10 11">KUDC8001</strain>
    </source>
</reference>
<dbReference type="PANTHER" id="PTHR42878">
    <property type="entry name" value="TWO-COMPONENT HISTIDINE KINASE"/>
    <property type="match status" value="1"/>
</dbReference>
<evidence type="ECO:0000256" key="4">
    <source>
        <dbReference type="ARBA" id="ARBA00022679"/>
    </source>
</evidence>
<dbReference type="SMART" id="SM00388">
    <property type="entry name" value="HisKA"/>
    <property type="match status" value="1"/>
</dbReference>
<evidence type="ECO:0000313" key="11">
    <source>
        <dbReference type="Proteomes" id="UP000514509"/>
    </source>
</evidence>
<evidence type="ECO:0000256" key="7">
    <source>
        <dbReference type="ARBA" id="ARBA00022840"/>
    </source>
</evidence>
<dbReference type="SUPFAM" id="SSF47384">
    <property type="entry name" value="Homodimeric domain of signal transducing histidine kinase"/>
    <property type="match status" value="1"/>
</dbReference>
<dbReference type="SUPFAM" id="SSF55781">
    <property type="entry name" value="GAF domain-like"/>
    <property type="match status" value="1"/>
</dbReference>
<sequence>MINSQDDLFKDFETVRQISIIPTMLEVICQLTGMGFAAVARVTNDRWLACKVRDEVAFGLKEGEELKVETTLCNEIRDIRQPIIIDNVAEDPVFCNHHTPKIYGLQSYISFPIILKDGTFFGTLCAIDAKPADLNNTKVVGTFSLFTELLSFHLQSVDLLERSHTSNISLQNKNRILTNVNNELDDFVHSASHDLKSPITNIASLVDILGEIVEEEIIDKPMTQQIIGLIKSDLKRFTGTIKDLTTFVEVNNSNDTERCEEINISEVVESVKQDLNNWIIESNANIKVQGEDHIWLNLSKKNFKSILYNLLSNALKYRSPERVPEVLVKINHGNGKVILTVTDNGLGIPFDKQDKIFTMFKRFHNHVEGSGVGLYIVKRMVDNINGQILVNSTLNQGTTITILF</sequence>
<dbReference type="GO" id="GO:0005524">
    <property type="term" value="F:ATP binding"/>
    <property type="evidence" value="ECO:0007669"/>
    <property type="project" value="UniProtKB-KW"/>
</dbReference>